<keyword evidence="1" id="KW-0540">Nuclease</keyword>
<protein>
    <submittedName>
        <fullName evidence="1">Heteromeric transposase endonuclease subunit TnsA</fullName>
    </submittedName>
</protein>
<organism evidence="1 2">
    <name type="scientific">Vibrio anguillarum</name>
    <name type="common">Listonella anguillarum</name>
    <dbReference type="NCBI Taxonomy" id="55601"/>
    <lineage>
        <taxon>Bacteria</taxon>
        <taxon>Pseudomonadati</taxon>
        <taxon>Pseudomonadota</taxon>
        <taxon>Gammaproteobacteria</taxon>
        <taxon>Vibrionales</taxon>
        <taxon>Vibrionaceae</taxon>
        <taxon>Vibrio</taxon>
    </lineage>
</organism>
<sequence length="52" mass="5964">QCSIEALIKAIFNDRWAQAELVPTLWYLIASGRVCTDLNIPLTMSSNIWLRK</sequence>
<name>A0AAW4BK86_VIBAN</name>
<dbReference type="Proteomes" id="UP000786185">
    <property type="component" value="Unassembled WGS sequence"/>
</dbReference>
<keyword evidence="1" id="KW-0255">Endonuclease</keyword>
<dbReference type="EMBL" id="SCLC01000592">
    <property type="protein sequence ID" value="MBF4437063.1"/>
    <property type="molecule type" value="Genomic_DNA"/>
</dbReference>
<proteinExistence type="predicted"/>
<feature type="non-terminal residue" evidence="1">
    <location>
        <position position="1"/>
    </location>
</feature>
<evidence type="ECO:0000313" key="1">
    <source>
        <dbReference type="EMBL" id="MBF4437063.1"/>
    </source>
</evidence>
<dbReference type="GO" id="GO:0004519">
    <property type="term" value="F:endonuclease activity"/>
    <property type="evidence" value="ECO:0007669"/>
    <property type="project" value="UniProtKB-KW"/>
</dbReference>
<evidence type="ECO:0000313" key="2">
    <source>
        <dbReference type="Proteomes" id="UP000786185"/>
    </source>
</evidence>
<gene>
    <name evidence="1" type="ORF">ERJ77_21755</name>
</gene>
<dbReference type="AlphaFoldDB" id="A0AAW4BK86"/>
<reference evidence="1" key="1">
    <citation type="journal article" date="2021" name="PeerJ">
        <title>Analysis of 44 Vibrio anguillarum genomes reveals high genetic diversity.</title>
        <authorList>
            <person name="Hansen M.J."/>
            <person name="Dalsgaard I."/>
        </authorList>
    </citation>
    <scope>NUCLEOTIDE SEQUENCE</scope>
    <source>
        <strain evidence="1">850617-1/1</strain>
    </source>
</reference>
<comment type="caution">
    <text evidence="1">The sequence shown here is derived from an EMBL/GenBank/DDBJ whole genome shotgun (WGS) entry which is preliminary data.</text>
</comment>
<keyword evidence="1" id="KW-0378">Hydrolase</keyword>
<accession>A0AAW4BK86</accession>